<dbReference type="Proteomes" id="UP000053820">
    <property type="component" value="Unassembled WGS sequence"/>
</dbReference>
<dbReference type="EMBL" id="KN839853">
    <property type="protein sequence ID" value="KIJ62753.1"/>
    <property type="molecule type" value="Genomic_DNA"/>
</dbReference>
<evidence type="ECO:0000313" key="1">
    <source>
        <dbReference type="EMBL" id="KIJ62753.1"/>
    </source>
</evidence>
<gene>
    <name evidence="1" type="ORF">HYDPIDRAFT_113840</name>
</gene>
<name>A0A0C9W6X0_9AGAM</name>
<sequence>MGLAKVFGWLLGPGSALFRMPHIDSLALLPNPFPTSWLLLPSASDCPIKINPFSASSPGRWLVGPETLWTTMYPLSLSLEVETEILT</sequence>
<keyword evidence="2" id="KW-1185">Reference proteome</keyword>
<protein>
    <submittedName>
        <fullName evidence="1">Uncharacterized protein</fullName>
    </submittedName>
</protein>
<reference evidence="1 2" key="1">
    <citation type="submission" date="2014-04" db="EMBL/GenBank/DDBJ databases">
        <title>Evolutionary Origins and Diversification of the Mycorrhizal Mutualists.</title>
        <authorList>
            <consortium name="DOE Joint Genome Institute"/>
            <consortium name="Mycorrhizal Genomics Consortium"/>
            <person name="Kohler A."/>
            <person name="Kuo A."/>
            <person name="Nagy L.G."/>
            <person name="Floudas D."/>
            <person name="Copeland A."/>
            <person name="Barry K.W."/>
            <person name="Cichocki N."/>
            <person name="Veneault-Fourrey C."/>
            <person name="LaButti K."/>
            <person name="Lindquist E.A."/>
            <person name="Lipzen A."/>
            <person name="Lundell T."/>
            <person name="Morin E."/>
            <person name="Murat C."/>
            <person name="Riley R."/>
            <person name="Ohm R."/>
            <person name="Sun H."/>
            <person name="Tunlid A."/>
            <person name="Henrissat B."/>
            <person name="Grigoriev I.V."/>
            <person name="Hibbett D.S."/>
            <person name="Martin F."/>
        </authorList>
    </citation>
    <scope>NUCLEOTIDE SEQUENCE [LARGE SCALE GENOMIC DNA]</scope>
    <source>
        <strain evidence="1 2">MD-312</strain>
    </source>
</reference>
<proteinExistence type="predicted"/>
<dbReference type="AlphaFoldDB" id="A0A0C9W6X0"/>
<dbReference type="HOGENOM" id="CLU_2483629_0_0_1"/>
<organism evidence="1 2">
    <name type="scientific">Hydnomerulius pinastri MD-312</name>
    <dbReference type="NCBI Taxonomy" id="994086"/>
    <lineage>
        <taxon>Eukaryota</taxon>
        <taxon>Fungi</taxon>
        <taxon>Dikarya</taxon>
        <taxon>Basidiomycota</taxon>
        <taxon>Agaricomycotina</taxon>
        <taxon>Agaricomycetes</taxon>
        <taxon>Agaricomycetidae</taxon>
        <taxon>Boletales</taxon>
        <taxon>Boletales incertae sedis</taxon>
        <taxon>Leucogyrophana</taxon>
    </lineage>
</organism>
<evidence type="ECO:0000313" key="2">
    <source>
        <dbReference type="Proteomes" id="UP000053820"/>
    </source>
</evidence>
<accession>A0A0C9W6X0</accession>